<accession>A0A127PYY9</accession>
<keyword evidence="2" id="KW-0012">Acyltransferase</keyword>
<dbReference type="SUPFAM" id="SSF55729">
    <property type="entry name" value="Acyl-CoA N-acyltransferases (Nat)"/>
    <property type="match status" value="1"/>
</dbReference>
<dbReference type="KEGG" id="cpra:CPter91_0193"/>
<feature type="domain" description="N-acetyltransferase" evidence="3">
    <location>
        <begin position="106"/>
        <end position="237"/>
    </location>
</feature>
<dbReference type="CDD" id="cd04301">
    <property type="entry name" value="NAT_SF"/>
    <property type="match status" value="1"/>
</dbReference>
<dbReference type="PANTHER" id="PTHR43420">
    <property type="entry name" value="ACETYLTRANSFERASE"/>
    <property type="match status" value="1"/>
</dbReference>
<protein>
    <submittedName>
        <fullName evidence="4">Acetyltransferase family protein</fullName>
    </submittedName>
</protein>
<dbReference type="PROSITE" id="PS51186">
    <property type="entry name" value="GNAT"/>
    <property type="match status" value="1"/>
</dbReference>
<name>A0A127PYY9_9BURK</name>
<evidence type="ECO:0000313" key="5">
    <source>
        <dbReference type="Proteomes" id="UP000074561"/>
    </source>
</evidence>
<dbReference type="InterPro" id="IPR056935">
    <property type="entry name" value="Rv0428c-like_C"/>
</dbReference>
<dbReference type="Pfam" id="PF24553">
    <property type="entry name" value="Rv0428c_C"/>
    <property type="match status" value="1"/>
</dbReference>
<dbReference type="Gene3D" id="3.40.630.30">
    <property type="match status" value="1"/>
</dbReference>
<evidence type="ECO:0000256" key="2">
    <source>
        <dbReference type="ARBA" id="ARBA00023315"/>
    </source>
</evidence>
<sequence>MEERALNAWPALKTALCGGWQLRLADGYTKRANSANPLQPRVAFVETLQVAEDFYGSHGLPAIFRITPLAPADAGPVLEQAGYHMIDPTQVMTVTLAARNWSANEVLIETTASQEWSEGFAQANGLSAMARPAHERILAAIAMPTAFATLTVAGRAVAYGLAVAENGMVGLFDIVVAPAARRSGAATTLVTALLNWGQVQGASSAYLQVHVSNQAAVALYGKLGFTAQYQYHYWTKP</sequence>
<dbReference type="AlphaFoldDB" id="A0A127PYY9"/>
<keyword evidence="1 4" id="KW-0808">Transferase</keyword>
<dbReference type="EMBL" id="CP013234">
    <property type="protein sequence ID" value="AMP02592.1"/>
    <property type="molecule type" value="Genomic_DNA"/>
</dbReference>
<dbReference type="InterPro" id="IPR050680">
    <property type="entry name" value="YpeA/RimI_acetyltransf"/>
</dbReference>
<organism evidence="4 5">
    <name type="scientific">Collimonas pratensis</name>
    <dbReference type="NCBI Taxonomy" id="279113"/>
    <lineage>
        <taxon>Bacteria</taxon>
        <taxon>Pseudomonadati</taxon>
        <taxon>Pseudomonadota</taxon>
        <taxon>Betaproteobacteria</taxon>
        <taxon>Burkholderiales</taxon>
        <taxon>Oxalobacteraceae</taxon>
        <taxon>Collimonas</taxon>
    </lineage>
</organism>
<evidence type="ECO:0000256" key="1">
    <source>
        <dbReference type="ARBA" id="ARBA00022679"/>
    </source>
</evidence>
<dbReference type="InterPro" id="IPR000182">
    <property type="entry name" value="GNAT_dom"/>
</dbReference>
<dbReference type="PANTHER" id="PTHR43420:SF12">
    <property type="entry name" value="N-ACETYLTRANSFERASE DOMAIN-CONTAINING PROTEIN"/>
    <property type="match status" value="1"/>
</dbReference>
<dbReference type="STRING" id="279113.CPter91_0193"/>
<dbReference type="GO" id="GO:0016747">
    <property type="term" value="F:acyltransferase activity, transferring groups other than amino-acyl groups"/>
    <property type="evidence" value="ECO:0007669"/>
    <property type="project" value="InterPro"/>
</dbReference>
<reference evidence="4 5" key="1">
    <citation type="submission" date="2015-11" db="EMBL/GenBank/DDBJ databases">
        <title>Exploring the genomic traits of fungus-feeding bacterial genus Collimonas.</title>
        <authorList>
            <person name="Song C."/>
            <person name="Schmidt R."/>
            <person name="de Jager V."/>
            <person name="Krzyzanowska D."/>
            <person name="Jongedijk E."/>
            <person name="Cankar K."/>
            <person name="Beekwilder J."/>
            <person name="van Veen A."/>
            <person name="de Boer W."/>
            <person name="van Veen J.A."/>
            <person name="Garbeva P."/>
        </authorList>
    </citation>
    <scope>NUCLEOTIDE SEQUENCE [LARGE SCALE GENOMIC DNA]</scope>
    <source>
        <strain evidence="4 5">Ter91</strain>
    </source>
</reference>
<dbReference type="PATRIC" id="fig|279113.9.peg.194"/>
<gene>
    <name evidence="4" type="ORF">CPter91_0193</name>
</gene>
<evidence type="ECO:0000259" key="3">
    <source>
        <dbReference type="PROSITE" id="PS51186"/>
    </source>
</evidence>
<dbReference type="Proteomes" id="UP000074561">
    <property type="component" value="Chromosome"/>
</dbReference>
<evidence type="ECO:0000313" key="4">
    <source>
        <dbReference type="EMBL" id="AMP02592.1"/>
    </source>
</evidence>
<proteinExistence type="predicted"/>
<dbReference type="InterPro" id="IPR016181">
    <property type="entry name" value="Acyl_CoA_acyltransferase"/>
</dbReference>